<dbReference type="Gene3D" id="1.20.58.2150">
    <property type="match status" value="1"/>
</dbReference>
<dbReference type="GO" id="GO:0005975">
    <property type="term" value="P:carbohydrate metabolic process"/>
    <property type="evidence" value="ECO:0007669"/>
    <property type="project" value="UniProtKB-ARBA"/>
</dbReference>
<dbReference type="AlphaFoldDB" id="B3PDB0"/>
<dbReference type="KEGG" id="cja:CJA_3068"/>
<keyword evidence="4" id="KW-1185">Reference proteome</keyword>
<sequence>MSGSHPNDTRRFFFIVATHRHGVFTMTRQILRQPLWLVFFFLVTLFSSAGSLALGEDSWLTASSRGGQFVLVGNKTQASLYIDSNDFSGAQRSARHLQQDIAKVSGKTLALIQDASQLSGTAVIMGTIGKSALIDRLIAEGELDVSDIRDQWDAYHVQVLKNPLPHIKQALVIAGSNKRGTSYGIYSLSEQIGVSPWYWWADVPIKTRPLLFINKALHLQDQPRVKYRGIFLNDEAPALTNWVKEKYGDYNASFYEKVFELLLRLKANFLWPAMWNNAFADDDPQNMILADDYGIVMSTSHHEPMMRADKEWNRYGKGPWEYSTNPDNLYQFWVDGAKRNKPYESIYTLGMRGQEDEPMSEGENIDLLERIVRDQRKIIADVFGQEQLTQVPQVWALYKEVQGFYERGMRVPEDVILLWCDDNWGNIRRLPTPEERRRRGGAGVYYHFDYVGGPRSYRWINSVSTAKIWEQMHLAYTYDANKIWVVNVGDLKPMEYPIEFFLRMAWNPEAWPKERIPEFGKLWAEREFGKTHAQAIARIVDGYSRHNLRRKPELQDAGIYHQLHYREADRVTAEIKALAQEAEALYQQLPTNYRDAFYQLVLHPTAASAVITEMYDMQAKNQLYAQQGRASANRYAEKVRELFAADEALTQRYHQLNNGKWNHMMAQTRIGYTHWNNPPANTLPLLYDYQPHGAADMGVAIEGMTQAWPAPGQYELPRFDPYGQSERYIDIFNKGKTPFTALAKTSAPWIIINNTSMQVKDEQRLQVSIDWSKVPKGQASGNVQITGTGWGGATIKVNAFNPALRKDPKGFVEGDGYIAIEAEHFARRGGNTSFRWDIIPQHGRTLSSISPYPITDYSFEEPAKAPYVEYDLYLFQAGDVEITGFFAPSLAFFPGRGLRYAISLNGEKPQIVDIVADMSEQAWEESVKRDIRTISSRHRVDRAGPQTLRIYMVDPGVSLQKVVINTGGLKPSYLGPTESRRY</sequence>
<dbReference type="SUPFAM" id="SSF55545">
    <property type="entry name" value="beta-N-acetylhexosaminidase-like domain"/>
    <property type="match status" value="1"/>
</dbReference>
<dbReference type="Pfam" id="PF17829">
    <property type="entry name" value="GH115_C"/>
    <property type="match status" value="1"/>
</dbReference>
<dbReference type="InterPro" id="IPR029018">
    <property type="entry name" value="Hex-like_dom2"/>
</dbReference>
<proteinExistence type="predicted"/>
<dbReference type="PANTHER" id="PTHR37842">
    <property type="match status" value="1"/>
</dbReference>
<name>B3PDB0_CELJU</name>
<dbReference type="Gene3D" id="2.60.120.1620">
    <property type="match status" value="1"/>
</dbReference>
<dbReference type="STRING" id="498211.CJA_3068"/>
<dbReference type="InterPro" id="IPR031924">
    <property type="entry name" value="GH115"/>
</dbReference>
<dbReference type="PANTHER" id="PTHR37842:SF2">
    <property type="entry name" value="GYLCOSYL HYDROLASE 115 C-TERMINAL DOMAIN-CONTAINING PROTEIN"/>
    <property type="match status" value="1"/>
</dbReference>
<dbReference type="GO" id="GO:0016787">
    <property type="term" value="F:hydrolase activity"/>
    <property type="evidence" value="ECO:0007669"/>
    <property type="project" value="UniProtKB-KW"/>
</dbReference>
<dbReference type="InterPro" id="IPR041437">
    <property type="entry name" value="GH115_C"/>
</dbReference>
<evidence type="ECO:0000313" key="3">
    <source>
        <dbReference type="EMBL" id="ACE84961.1"/>
    </source>
</evidence>
<feature type="domain" description="Gylcosyl hydrolase 115 C-terminal" evidence="2">
    <location>
        <begin position="810"/>
        <end position="978"/>
    </location>
</feature>
<accession>B3PDB0</accession>
<dbReference type="EMBL" id="CP000934">
    <property type="protein sequence ID" value="ACE84961.1"/>
    <property type="molecule type" value="Genomic_DNA"/>
</dbReference>
<dbReference type="Proteomes" id="UP000001036">
    <property type="component" value="Chromosome"/>
</dbReference>
<dbReference type="Gene3D" id="3.30.379.10">
    <property type="entry name" value="Chitobiase/beta-hexosaminidase domain 2-like"/>
    <property type="match status" value="1"/>
</dbReference>
<dbReference type="eggNOG" id="ENOG502Z7KK">
    <property type="taxonomic scope" value="Bacteria"/>
</dbReference>
<organism evidence="3 4">
    <name type="scientific">Cellvibrio japonicus (strain Ueda107)</name>
    <name type="common">Pseudomonas fluorescens subsp. cellulosa</name>
    <dbReference type="NCBI Taxonomy" id="498211"/>
    <lineage>
        <taxon>Bacteria</taxon>
        <taxon>Pseudomonadati</taxon>
        <taxon>Pseudomonadota</taxon>
        <taxon>Gammaproteobacteria</taxon>
        <taxon>Cellvibrionales</taxon>
        <taxon>Cellvibrionaceae</taxon>
        <taxon>Cellvibrio</taxon>
    </lineage>
</organism>
<dbReference type="Gene3D" id="3.20.20.520">
    <property type="entry name" value="Glycosyl hydrolase family 115"/>
    <property type="match status" value="1"/>
</dbReference>
<dbReference type="HOGENOM" id="CLU_004852_0_0_6"/>
<evidence type="ECO:0000256" key="1">
    <source>
        <dbReference type="ARBA" id="ARBA00022801"/>
    </source>
</evidence>
<protein>
    <recommendedName>
        <fullName evidence="2">Gylcosyl hydrolase 115 C-terminal domain-containing protein</fullName>
    </recommendedName>
</protein>
<dbReference type="CAZy" id="GH115">
    <property type="family name" value="Glycoside Hydrolase Family 115"/>
</dbReference>
<evidence type="ECO:0000259" key="2">
    <source>
        <dbReference type="Pfam" id="PF17829"/>
    </source>
</evidence>
<keyword evidence="1" id="KW-0378">Hydrolase</keyword>
<evidence type="ECO:0000313" key="4">
    <source>
        <dbReference type="Proteomes" id="UP000001036"/>
    </source>
</evidence>
<dbReference type="Pfam" id="PF15979">
    <property type="entry name" value="Glyco_hydro_115"/>
    <property type="match status" value="1"/>
</dbReference>
<reference evidence="3 4" key="1">
    <citation type="journal article" date="2008" name="J. Bacteriol.">
        <title>Insights into plant cell wall degradation from the genome sequence of the soil bacterium Cellvibrio japonicus.</title>
        <authorList>
            <person name="Deboy R.T."/>
            <person name="Mongodin E.F."/>
            <person name="Fouts D.E."/>
            <person name="Tailford L.E."/>
            <person name="Khouri H."/>
            <person name="Emerson J.B."/>
            <person name="Mohamoud Y."/>
            <person name="Watkins K."/>
            <person name="Henrissat B."/>
            <person name="Gilbert H.J."/>
            <person name="Nelson K.E."/>
        </authorList>
    </citation>
    <scope>NUCLEOTIDE SEQUENCE [LARGE SCALE GENOMIC DNA]</scope>
    <source>
        <strain evidence="3 4">Ueda107</strain>
    </source>
</reference>
<gene>
    <name evidence="3" type="ordered locus">CJA_3068</name>
</gene>
<dbReference type="InterPro" id="IPR042301">
    <property type="entry name" value="GH115_sf"/>
</dbReference>